<dbReference type="InterPro" id="IPR024344">
    <property type="entry name" value="MDMPI_metal-binding"/>
</dbReference>
<proteinExistence type="predicted"/>
<gene>
    <name evidence="2" type="ORF">FLO80_13040</name>
</gene>
<evidence type="ECO:0000259" key="1">
    <source>
        <dbReference type="Pfam" id="PF11716"/>
    </source>
</evidence>
<name>A0A5A9Z9T5_9RHOB</name>
<dbReference type="AlphaFoldDB" id="A0A5A9Z9T5"/>
<evidence type="ECO:0000313" key="2">
    <source>
        <dbReference type="EMBL" id="KAA0913963.1"/>
    </source>
</evidence>
<dbReference type="SUPFAM" id="SSF109854">
    <property type="entry name" value="DinB/YfiT-like putative metalloenzymes"/>
    <property type="match status" value="1"/>
</dbReference>
<dbReference type="Proteomes" id="UP000325291">
    <property type="component" value="Unassembled WGS sequence"/>
</dbReference>
<protein>
    <submittedName>
        <fullName evidence="2">Maleylpyruvate isomerase family mycothiol-dependent enzyme</fullName>
    </submittedName>
</protein>
<dbReference type="GO" id="GO:0046872">
    <property type="term" value="F:metal ion binding"/>
    <property type="evidence" value="ECO:0007669"/>
    <property type="project" value="InterPro"/>
</dbReference>
<feature type="domain" description="Mycothiol-dependent maleylpyruvate isomerase metal-binding" evidence="1">
    <location>
        <begin position="38"/>
        <end position="167"/>
    </location>
</feature>
<dbReference type="InterPro" id="IPR017517">
    <property type="entry name" value="Maleyloyr_isom"/>
</dbReference>
<sequence length="192" mass="21092">MTGHAADTAARDALRARQGGGARYDAETAPHDDLLLARRGTAYFARKLNELNDADLYGPSLRNGWTRAHLVAHVSYHARLLARLIEGARTGIAQPLYPSTEARDAEITLAATLPPRALRNLFRHAEVHLNVEWRDLEDADWDAALLLPDGTAITARETPMLRAKEVWQAAIGLDNGGRPEDIPRPVRARLAG</sequence>
<comment type="caution">
    <text evidence="2">The sequence shown here is derived from an EMBL/GenBank/DDBJ whole genome shotgun (WGS) entry which is preliminary data.</text>
</comment>
<dbReference type="EMBL" id="VINQ01000009">
    <property type="protein sequence ID" value="KAA0913963.1"/>
    <property type="molecule type" value="Genomic_DNA"/>
</dbReference>
<keyword evidence="2" id="KW-0413">Isomerase</keyword>
<keyword evidence="2" id="KW-0670">Pyruvate</keyword>
<keyword evidence="3" id="KW-1185">Reference proteome</keyword>
<dbReference type="GO" id="GO:0016853">
    <property type="term" value="F:isomerase activity"/>
    <property type="evidence" value="ECO:0007669"/>
    <property type="project" value="UniProtKB-KW"/>
</dbReference>
<dbReference type="Gene3D" id="1.20.120.450">
    <property type="entry name" value="dinb family like domain"/>
    <property type="match status" value="1"/>
</dbReference>
<dbReference type="RefSeq" id="WP_067293028.1">
    <property type="nucleotide sequence ID" value="NZ_VINQ01000009.1"/>
</dbReference>
<accession>A0A5A9Z9T5</accession>
<organism evidence="2 3">
    <name type="scientific">Aquicoccus porphyridii</name>
    <dbReference type="NCBI Taxonomy" id="1852029"/>
    <lineage>
        <taxon>Bacteria</taxon>
        <taxon>Pseudomonadati</taxon>
        <taxon>Pseudomonadota</taxon>
        <taxon>Alphaproteobacteria</taxon>
        <taxon>Rhodobacterales</taxon>
        <taxon>Paracoccaceae</taxon>
        <taxon>Aquicoccus</taxon>
    </lineage>
</organism>
<evidence type="ECO:0000313" key="3">
    <source>
        <dbReference type="Proteomes" id="UP000325291"/>
    </source>
</evidence>
<dbReference type="Pfam" id="PF11716">
    <property type="entry name" value="MDMPI_N"/>
    <property type="match status" value="1"/>
</dbReference>
<dbReference type="NCBIfam" id="TIGR03083">
    <property type="entry name" value="maleylpyruvate isomerase family mycothiol-dependent enzyme"/>
    <property type="match status" value="1"/>
</dbReference>
<reference evidence="2 3" key="1">
    <citation type="submission" date="2019-07" db="EMBL/GenBank/DDBJ databases">
        <title>Aquicoccus porphyridii gen. nov., sp. nov., isolated from a small marine red alga, Porphyridium marinum.</title>
        <authorList>
            <person name="Liu L."/>
        </authorList>
    </citation>
    <scope>NUCLEOTIDE SEQUENCE [LARGE SCALE GENOMIC DNA]</scope>
    <source>
        <strain evidence="2 3">L1 8-17</strain>
    </source>
</reference>
<dbReference type="InterPro" id="IPR034660">
    <property type="entry name" value="DinB/YfiT-like"/>
</dbReference>